<dbReference type="EMBL" id="JBFRUW010000056">
    <property type="protein sequence ID" value="MFA0569609.1"/>
    <property type="molecule type" value="Genomic_DNA"/>
</dbReference>
<keyword evidence="1" id="KW-1133">Transmembrane helix</keyword>
<accession>A0ABV4NDX6</accession>
<dbReference type="Proteomes" id="UP001570417">
    <property type="component" value="Unassembled WGS sequence"/>
</dbReference>
<evidence type="ECO:0000259" key="2">
    <source>
        <dbReference type="Pfam" id="PF01478"/>
    </source>
</evidence>
<dbReference type="Gene3D" id="1.20.120.1220">
    <property type="match status" value="1"/>
</dbReference>
<gene>
    <name evidence="3" type="ORF">AB4566_15165</name>
</gene>
<organism evidence="3 4">
    <name type="scientific">Vibrio gallaecicus</name>
    <dbReference type="NCBI Taxonomy" id="552386"/>
    <lineage>
        <taxon>Bacteria</taxon>
        <taxon>Pseudomonadati</taxon>
        <taxon>Pseudomonadota</taxon>
        <taxon>Gammaproteobacteria</taxon>
        <taxon>Vibrionales</taxon>
        <taxon>Vibrionaceae</taxon>
        <taxon>Vibrio</taxon>
    </lineage>
</organism>
<comment type="caution">
    <text evidence="3">The sequence shown here is derived from an EMBL/GenBank/DDBJ whole genome shotgun (WGS) entry which is preliminary data.</text>
</comment>
<feature type="transmembrane region" description="Helical" evidence="1">
    <location>
        <begin position="52"/>
        <end position="72"/>
    </location>
</feature>
<feature type="domain" description="Prepilin type IV endopeptidase peptidase" evidence="2">
    <location>
        <begin position="9"/>
        <end position="107"/>
    </location>
</feature>
<proteinExistence type="predicted"/>
<protein>
    <submittedName>
        <fullName evidence="3">Prepilin peptidase</fullName>
    </submittedName>
</protein>
<evidence type="ECO:0000313" key="4">
    <source>
        <dbReference type="Proteomes" id="UP001570417"/>
    </source>
</evidence>
<feature type="transmembrane region" description="Helical" evidence="1">
    <location>
        <begin position="92"/>
        <end position="112"/>
    </location>
</feature>
<dbReference type="Pfam" id="PF01478">
    <property type="entry name" value="Peptidase_A24"/>
    <property type="match status" value="1"/>
</dbReference>
<evidence type="ECO:0000256" key="1">
    <source>
        <dbReference type="SAM" id="Phobius"/>
    </source>
</evidence>
<sequence length="142" mass="15247">MLNYLEWLIILAALFIYVSATDVMWRSISNLACLAISSGFFLYVIETGSWLNIVHSVLILGIGIILSQLKLLAGGDTKLFAAYSLAIPSAHLLNTIILILLIGGVVSVIYLLWVKLGKKTNRGVPYGIAISLGSSLGILASI</sequence>
<feature type="transmembrane region" description="Helical" evidence="1">
    <location>
        <begin position="5"/>
        <end position="21"/>
    </location>
</feature>
<keyword evidence="1" id="KW-0812">Transmembrane</keyword>
<dbReference type="RefSeq" id="WP_372266768.1">
    <property type="nucleotide sequence ID" value="NZ_JBFRUW010000056.1"/>
</dbReference>
<keyword evidence="1" id="KW-0472">Membrane</keyword>
<reference evidence="3 4" key="1">
    <citation type="journal article" date="2024" name="ISME J.">
        <title>Tailless and filamentous prophages are predominant in marine Vibrio.</title>
        <authorList>
            <person name="Steensen K."/>
            <person name="Seneca J."/>
            <person name="Bartlau N."/>
            <person name="Yu X.A."/>
            <person name="Hussain F.A."/>
            <person name="Polz M.F."/>
        </authorList>
    </citation>
    <scope>NUCLEOTIDE SEQUENCE [LARGE SCALE GENOMIC DNA]</scope>
    <source>
        <strain evidence="3 4">10N.222.51.A1</strain>
    </source>
</reference>
<keyword evidence="4" id="KW-1185">Reference proteome</keyword>
<evidence type="ECO:0000313" key="3">
    <source>
        <dbReference type="EMBL" id="MFA0569609.1"/>
    </source>
</evidence>
<feature type="transmembrane region" description="Helical" evidence="1">
    <location>
        <begin position="27"/>
        <end position="45"/>
    </location>
</feature>
<dbReference type="InterPro" id="IPR000045">
    <property type="entry name" value="Prepilin_IV_endopep_pep"/>
</dbReference>
<name>A0ABV4NDX6_9VIBR</name>